<proteinExistence type="predicted"/>
<evidence type="ECO:0000313" key="3">
    <source>
        <dbReference type="Proteomes" id="UP000377803"/>
    </source>
</evidence>
<dbReference type="GeneID" id="42364818"/>
<feature type="transmembrane region" description="Helical" evidence="1">
    <location>
        <begin position="23"/>
        <end position="41"/>
    </location>
</feature>
<evidence type="ECO:0000313" key="2">
    <source>
        <dbReference type="EMBL" id="QGA80335.1"/>
    </source>
</evidence>
<protein>
    <submittedName>
        <fullName evidence="2">Uncharacterized protein</fullName>
    </submittedName>
</protein>
<keyword evidence="1" id="KW-0472">Membrane</keyword>
<keyword evidence="1" id="KW-1133">Transmembrane helix</keyword>
<gene>
    <name evidence="2" type="ORF">LC1Nh_0434</name>
</gene>
<dbReference type="EMBL" id="CP040089">
    <property type="protein sequence ID" value="QGA80335.1"/>
    <property type="molecule type" value="Genomic_DNA"/>
</dbReference>
<name>A0A5Q0UHA6_9ARCH</name>
<accession>A0A5Q0UHA6</accession>
<sequence>MGDGKVVDEVKKKSWRNKKLKEASLAIGLVLLGGLAAFMLWSGTEDTPDSYADAGSDTVHKTQMDAAEVFNITDIGVAPASHTVKLGKSVGFRNKLGSEISITFDRSNDTIEIPSGKSETLLINGITYFQISGNDYSAQGRVNVQ</sequence>
<dbReference type="KEGG" id="ncon:LC1Nh_0434"/>
<keyword evidence="3" id="KW-1185">Reference proteome</keyword>
<dbReference type="RefSeq" id="WP_153550074.1">
    <property type="nucleotide sequence ID" value="NZ_CP040089.1"/>
</dbReference>
<keyword evidence="1" id="KW-0812">Transmembrane</keyword>
<evidence type="ECO:0000256" key="1">
    <source>
        <dbReference type="SAM" id="Phobius"/>
    </source>
</evidence>
<dbReference type="AlphaFoldDB" id="A0A5Q0UHA6"/>
<reference evidence="3" key="1">
    <citation type="submission" date="2019-05" db="EMBL/GenBank/DDBJ databases">
        <title>Candidatus Nanohalobium constans, a novel model system to study the DPANN nano-sized archaea: genomic and physiological characterization of a nanoarchaeon co-cultured with its chitinotrophic host.</title>
        <authorList>
            <person name="La Cono V."/>
            <person name="Arcadi E."/>
            <person name="Crisafi F."/>
            <person name="Denaro R."/>
            <person name="La Spada G."/>
            <person name="Messina E."/>
            <person name="Smedile F."/>
            <person name="Toshchakov S.V."/>
            <person name="Shevchenko M.A."/>
            <person name="Golyshin P.N."/>
            <person name="Golyshina O.V."/>
            <person name="Ferrer M."/>
            <person name="Rohde M."/>
            <person name="Mushegian A."/>
            <person name="Sorokin D.Y."/>
            <person name="Giuliano L."/>
            <person name="Yakimov M.M."/>
        </authorList>
    </citation>
    <scope>NUCLEOTIDE SEQUENCE [LARGE SCALE GENOMIC DNA]</scope>
    <source>
        <strain evidence="3">LC1Nh</strain>
    </source>
</reference>
<organism evidence="2 3">
    <name type="scientific">Candidatus Nanohalobium constans</name>
    <dbReference type="NCBI Taxonomy" id="2565781"/>
    <lineage>
        <taxon>Archaea</taxon>
        <taxon>Candidatus Nanohalarchaeota</taxon>
        <taxon>Candidatus Nanohalobia</taxon>
        <taxon>Candidatus Nanohalobiales</taxon>
        <taxon>Candidatus Nanohalobiaceae</taxon>
        <taxon>Candidatus Nanohalobium</taxon>
    </lineage>
</organism>
<dbReference type="Proteomes" id="UP000377803">
    <property type="component" value="Chromosome"/>
</dbReference>